<keyword evidence="3" id="KW-0804">Transcription</keyword>
<dbReference type="Gene3D" id="1.10.10.10">
    <property type="entry name" value="Winged helix-like DNA-binding domain superfamily/Winged helix DNA-binding domain"/>
    <property type="match status" value="1"/>
</dbReference>
<dbReference type="Gene3D" id="3.40.50.10490">
    <property type="entry name" value="Glucose-6-phosphate isomerase like protein, domain 1"/>
    <property type="match status" value="1"/>
</dbReference>
<protein>
    <submittedName>
        <fullName evidence="6">HTH-type transcriptional regulator</fullName>
    </submittedName>
</protein>
<dbReference type="PROSITE" id="PS51464">
    <property type="entry name" value="SIS"/>
    <property type="match status" value="1"/>
</dbReference>
<keyword evidence="1" id="KW-0805">Transcription regulation</keyword>
<dbReference type="Pfam" id="PF01418">
    <property type="entry name" value="HTH_6"/>
    <property type="match status" value="1"/>
</dbReference>
<name>A0ABQ1F606_9BACL</name>
<evidence type="ECO:0000313" key="7">
    <source>
        <dbReference type="Proteomes" id="UP000615455"/>
    </source>
</evidence>
<dbReference type="Pfam" id="PF01380">
    <property type="entry name" value="SIS"/>
    <property type="match status" value="1"/>
</dbReference>
<dbReference type="EMBL" id="BMHE01000037">
    <property type="protein sequence ID" value="GGA00126.1"/>
    <property type="molecule type" value="Genomic_DNA"/>
</dbReference>
<dbReference type="InterPro" id="IPR035472">
    <property type="entry name" value="RpiR-like_SIS"/>
</dbReference>
<dbReference type="PANTHER" id="PTHR30514:SF1">
    <property type="entry name" value="HTH-TYPE TRANSCRIPTIONAL REGULATOR HEXR-RELATED"/>
    <property type="match status" value="1"/>
</dbReference>
<dbReference type="CDD" id="cd05013">
    <property type="entry name" value="SIS_RpiR"/>
    <property type="match status" value="1"/>
</dbReference>
<comment type="caution">
    <text evidence="6">The sequence shown here is derived from an EMBL/GenBank/DDBJ whole genome shotgun (WGS) entry which is preliminary data.</text>
</comment>
<feature type="domain" description="SIS" evidence="5">
    <location>
        <begin position="125"/>
        <end position="265"/>
    </location>
</feature>
<sequence length="287" mass="31564">MVKGGLISIREAFHSLTPMEQQAARFILDHPELAVQCSIQKLAEQAAVSKATLIRLSQSLKYKGFKELKIGIASDVAIEQKDPNVYQQFQVKGSTSDLLESISNNNIKSIKDTLSVLDAEAVEQAINTLFSARKIALFGIESSSVVADDFRHKAVRLGLWCEPGYSEDAQTIIAANLTAEDAVLAISYTGQTQTVLEAMELARQNGAKLISLTQFGVNPIAQFAEINLFSSTVEKDFRNGAMASRIAQLNVIDILYVGLVDRNYDVHIEALERTKKAVHHARTRKSN</sequence>
<proteinExistence type="predicted"/>
<feature type="domain" description="HTH rpiR-type" evidence="4">
    <location>
        <begin position="3"/>
        <end position="79"/>
    </location>
</feature>
<dbReference type="SUPFAM" id="SSF53697">
    <property type="entry name" value="SIS domain"/>
    <property type="match status" value="1"/>
</dbReference>
<dbReference type="InterPro" id="IPR046348">
    <property type="entry name" value="SIS_dom_sf"/>
</dbReference>
<gene>
    <name evidence="6" type="ORF">GCM10008018_53010</name>
</gene>
<dbReference type="PROSITE" id="PS51071">
    <property type="entry name" value="HTH_RPIR"/>
    <property type="match status" value="1"/>
</dbReference>
<keyword evidence="2" id="KW-0238">DNA-binding</keyword>
<dbReference type="RefSeq" id="WP_189017223.1">
    <property type="nucleotide sequence ID" value="NZ_BMHE01000037.1"/>
</dbReference>
<dbReference type="InterPro" id="IPR009057">
    <property type="entry name" value="Homeodomain-like_sf"/>
</dbReference>
<evidence type="ECO:0000256" key="2">
    <source>
        <dbReference type="ARBA" id="ARBA00023125"/>
    </source>
</evidence>
<reference evidence="7" key="1">
    <citation type="journal article" date="2019" name="Int. J. Syst. Evol. Microbiol.">
        <title>The Global Catalogue of Microorganisms (GCM) 10K type strain sequencing project: providing services to taxonomists for standard genome sequencing and annotation.</title>
        <authorList>
            <consortium name="The Broad Institute Genomics Platform"/>
            <consortium name="The Broad Institute Genome Sequencing Center for Infectious Disease"/>
            <person name="Wu L."/>
            <person name="Ma J."/>
        </authorList>
    </citation>
    <scope>NUCLEOTIDE SEQUENCE [LARGE SCALE GENOMIC DNA]</scope>
    <source>
        <strain evidence="7">CGMCC 1.15043</strain>
    </source>
</reference>
<dbReference type="InterPro" id="IPR036388">
    <property type="entry name" value="WH-like_DNA-bd_sf"/>
</dbReference>
<dbReference type="PANTHER" id="PTHR30514">
    <property type="entry name" value="GLUCOKINASE"/>
    <property type="match status" value="1"/>
</dbReference>
<accession>A0ABQ1F606</accession>
<dbReference type="InterPro" id="IPR000281">
    <property type="entry name" value="HTH_RpiR"/>
</dbReference>
<dbReference type="SUPFAM" id="SSF46689">
    <property type="entry name" value="Homeodomain-like"/>
    <property type="match status" value="1"/>
</dbReference>
<dbReference type="Proteomes" id="UP000615455">
    <property type="component" value="Unassembled WGS sequence"/>
</dbReference>
<keyword evidence="7" id="KW-1185">Reference proteome</keyword>
<dbReference type="InterPro" id="IPR047640">
    <property type="entry name" value="RpiR-like"/>
</dbReference>
<evidence type="ECO:0000259" key="5">
    <source>
        <dbReference type="PROSITE" id="PS51464"/>
    </source>
</evidence>
<organism evidence="6 7">
    <name type="scientific">Paenibacillus marchantiophytorum</name>
    <dbReference type="NCBI Taxonomy" id="1619310"/>
    <lineage>
        <taxon>Bacteria</taxon>
        <taxon>Bacillati</taxon>
        <taxon>Bacillota</taxon>
        <taxon>Bacilli</taxon>
        <taxon>Bacillales</taxon>
        <taxon>Paenibacillaceae</taxon>
        <taxon>Paenibacillus</taxon>
    </lineage>
</organism>
<evidence type="ECO:0000256" key="1">
    <source>
        <dbReference type="ARBA" id="ARBA00023015"/>
    </source>
</evidence>
<evidence type="ECO:0000256" key="3">
    <source>
        <dbReference type="ARBA" id="ARBA00023163"/>
    </source>
</evidence>
<evidence type="ECO:0000313" key="6">
    <source>
        <dbReference type="EMBL" id="GGA00126.1"/>
    </source>
</evidence>
<evidence type="ECO:0000259" key="4">
    <source>
        <dbReference type="PROSITE" id="PS51071"/>
    </source>
</evidence>
<dbReference type="InterPro" id="IPR001347">
    <property type="entry name" value="SIS_dom"/>
</dbReference>